<keyword evidence="2" id="KW-1185">Reference proteome</keyword>
<accession>A0A250IQU0</accession>
<dbReference type="Proteomes" id="UP000217289">
    <property type="component" value="Chromosome"/>
</dbReference>
<dbReference type="SUPFAM" id="SSF53335">
    <property type="entry name" value="S-adenosyl-L-methionine-dependent methyltransferases"/>
    <property type="match status" value="1"/>
</dbReference>
<dbReference type="KEGG" id="mbd:MEBOL_007120"/>
<evidence type="ECO:0000313" key="2">
    <source>
        <dbReference type="Proteomes" id="UP000217289"/>
    </source>
</evidence>
<dbReference type="AlphaFoldDB" id="A0A250IQU0"/>
<dbReference type="EMBL" id="CP022163">
    <property type="protein sequence ID" value="ATB33622.1"/>
    <property type="molecule type" value="Genomic_DNA"/>
</dbReference>
<protein>
    <submittedName>
        <fullName evidence="1">Uncharacterized protein</fullName>
    </submittedName>
</protein>
<reference evidence="1 2" key="1">
    <citation type="submission" date="2017-06" db="EMBL/GenBank/DDBJ databases">
        <authorList>
            <person name="Kim H.J."/>
            <person name="Triplett B.A."/>
        </authorList>
    </citation>
    <scope>NUCLEOTIDE SEQUENCE [LARGE SCALE GENOMIC DNA]</scope>
    <source>
        <strain evidence="1 2">DSM 14713</strain>
    </source>
</reference>
<evidence type="ECO:0000313" key="1">
    <source>
        <dbReference type="EMBL" id="ATB33622.1"/>
    </source>
</evidence>
<dbReference type="InterPro" id="IPR029063">
    <property type="entry name" value="SAM-dependent_MTases_sf"/>
</dbReference>
<dbReference type="RefSeq" id="WP_095981630.1">
    <property type="nucleotide sequence ID" value="NZ_CP022163.1"/>
</dbReference>
<gene>
    <name evidence="1" type="ORF">MEBOL_007120</name>
</gene>
<proteinExistence type="predicted"/>
<organism evidence="1 2">
    <name type="scientific">Melittangium boletus DSM 14713</name>
    <dbReference type="NCBI Taxonomy" id="1294270"/>
    <lineage>
        <taxon>Bacteria</taxon>
        <taxon>Pseudomonadati</taxon>
        <taxon>Myxococcota</taxon>
        <taxon>Myxococcia</taxon>
        <taxon>Myxococcales</taxon>
        <taxon>Cystobacterineae</taxon>
        <taxon>Archangiaceae</taxon>
        <taxon>Melittangium</taxon>
    </lineage>
</organism>
<sequence>MSDDFLTVWNHYRTEGLGAAARAATSTPESLLYLAMLAFADERYAEAATFAERAARAAPDALLPRAAATYLTRVAREGKRNVYVSAEGFSVFIRGGGNVPLYRETSAALVRCYPSEPFELLDIGVGDGRALLPALTPAVRRVTLVEPATPLLERTTQELATRGVAFDAFAGGLGEFAAEPHSRSRRWAVAQATFSLQSLEPSARLPLLSWLRARCDALLIAEFDPPSMDEPLKPETARHVLARYREGLAEYVGADFETVAQGFLMPVLFGYVDRGATRTNFEQPLSQWERLLGEAGFSRVERRPLYPYWWAPAGLLVARA</sequence>
<name>A0A250IQU0_9BACT</name>
<dbReference type="OrthoDB" id="156228at2"/>
<dbReference type="Gene3D" id="3.40.50.150">
    <property type="entry name" value="Vaccinia Virus protein VP39"/>
    <property type="match status" value="1"/>
</dbReference>